<feature type="domain" description="Protein-arginine deiminase (PAD) N-terminal" evidence="1">
    <location>
        <begin position="1"/>
        <end position="84"/>
    </location>
</feature>
<dbReference type="SUPFAM" id="SSF110083">
    <property type="entry name" value="Peptidylarginine deiminase Pad4, middle domain"/>
    <property type="match status" value="1"/>
</dbReference>
<dbReference type="Pfam" id="PF08527">
    <property type="entry name" value="PAD_M"/>
    <property type="match status" value="1"/>
</dbReference>
<dbReference type="GO" id="GO:0140794">
    <property type="term" value="F:histone arginine deiminase activity"/>
    <property type="evidence" value="ECO:0007669"/>
    <property type="project" value="TreeGrafter"/>
</dbReference>
<gene>
    <name evidence="3" type="primary">Padi2_0</name>
    <name evidence="3" type="ORF">REGSAT_R06383</name>
</gene>
<dbReference type="InterPro" id="IPR008972">
    <property type="entry name" value="Cupredoxin"/>
</dbReference>
<dbReference type="InterPro" id="IPR038685">
    <property type="entry name" value="PAD_N_sf"/>
</dbReference>
<feature type="domain" description="Protein-arginine deiminase (PAD) central" evidence="2">
    <location>
        <begin position="86"/>
        <end position="128"/>
    </location>
</feature>
<dbReference type="Gene3D" id="2.60.40.1700">
    <property type="entry name" value="Protein-arginine deiminase, central domain"/>
    <property type="match status" value="1"/>
</dbReference>
<dbReference type="GO" id="GO:0005737">
    <property type="term" value="C:cytoplasm"/>
    <property type="evidence" value="ECO:0007669"/>
    <property type="project" value="InterPro"/>
</dbReference>
<dbReference type="InterPro" id="IPR013732">
    <property type="entry name" value="PAD_N"/>
</dbReference>
<reference evidence="3 4" key="1">
    <citation type="submission" date="2019-09" db="EMBL/GenBank/DDBJ databases">
        <title>Bird 10,000 Genomes (B10K) Project - Family phase.</title>
        <authorList>
            <person name="Zhang G."/>
        </authorList>
    </citation>
    <scope>NUCLEOTIDE SEQUENCE [LARGE SCALE GENOMIC DNA]</scope>
    <source>
        <strain evidence="3">B10K-DU-001-18</strain>
        <tissue evidence="3">Muscle</tissue>
    </source>
</reference>
<comment type="caution">
    <text evidence="3">The sequence shown here is derived from an EMBL/GenBank/DDBJ whole genome shotgun (WGS) entry which is preliminary data.</text>
</comment>
<evidence type="ECO:0000259" key="1">
    <source>
        <dbReference type="Pfam" id="PF08526"/>
    </source>
</evidence>
<name>A0A7K4X9K4_REGSA</name>
<evidence type="ECO:0000313" key="4">
    <source>
        <dbReference type="Proteomes" id="UP000529728"/>
    </source>
</evidence>
<dbReference type="InterPro" id="IPR004303">
    <property type="entry name" value="PAD"/>
</dbReference>
<dbReference type="InterPro" id="IPR013733">
    <property type="entry name" value="Prot_Arg_deaminase_cen_dom"/>
</dbReference>
<protein>
    <submittedName>
        <fullName evidence="3">PADI2 deiminase</fullName>
    </submittedName>
</protein>
<evidence type="ECO:0000259" key="2">
    <source>
        <dbReference type="Pfam" id="PF08527"/>
    </source>
</evidence>
<dbReference type="AlphaFoldDB" id="A0A7K4X9K4"/>
<dbReference type="Proteomes" id="UP000529728">
    <property type="component" value="Unassembled WGS sequence"/>
</dbReference>
<dbReference type="Gene3D" id="2.60.40.1860">
    <property type="entry name" value="Protein-arginine deiminase, N-terminal domain"/>
    <property type="match status" value="1"/>
</dbReference>
<dbReference type="GO" id="GO:0005634">
    <property type="term" value="C:nucleus"/>
    <property type="evidence" value="ECO:0007669"/>
    <property type="project" value="TreeGrafter"/>
</dbReference>
<feature type="non-terminal residue" evidence="3">
    <location>
        <position position="1"/>
    </location>
</feature>
<dbReference type="SUPFAM" id="SSF49503">
    <property type="entry name" value="Cupredoxins"/>
    <property type="match status" value="1"/>
</dbReference>
<dbReference type="InterPro" id="IPR036556">
    <property type="entry name" value="PAD_central_sf"/>
</dbReference>
<feature type="non-terminal residue" evidence="3">
    <location>
        <position position="130"/>
    </location>
</feature>
<evidence type="ECO:0000313" key="3">
    <source>
        <dbReference type="EMBL" id="NWR43632.1"/>
    </source>
</evidence>
<dbReference type="GO" id="GO:0005509">
    <property type="term" value="F:calcium ion binding"/>
    <property type="evidence" value="ECO:0007669"/>
    <property type="project" value="InterPro"/>
</dbReference>
<dbReference type="PANTHER" id="PTHR10837:SF12">
    <property type="entry name" value="PROTEIN-ARGININE DEIMINASE TYPE-2"/>
    <property type="match status" value="1"/>
</dbReference>
<dbReference type="PANTHER" id="PTHR10837">
    <property type="entry name" value="PEPTIDYLARGININE DEIMINASE"/>
    <property type="match status" value="1"/>
</dbReference>
<keyword evidence="4" id="KW-1185">Reference proteome</keyword>
<organism evidence="3 4">
    <name type="scientific">Regulus satrapa</name>
    <name type="common">Golden-crowned kinglet</name>
    <dbReference type="NCBI Taxonomy" id="13245"/>
    <lineage>
        <taxon>Eukaryota</taxon>
        <taxon>Metazoa</taxon>
        <taxon>Chordata</taxon>
        <taxon>Craniata</taxon>
        <taxon>Vertebrata</taxon>
        <taxon>Euteleostomi</taxon>
        <taxon>Archelosauria</taxon>
        <taxon>Archosauria</taxon>
        <taxon>Dinosauria</taxon>
        <taxon>Saurischia</taxon>
        <taxon>Theropoda</taxon>
        <taxon>Coelurosauria</taxon>
        <taxon>Aves</taxon>
        <taxon>Neognathae</taxon>
        <taxon>Neoaves</taxon>
        <taxon>Telluraves</taxon>
        <taxon>Australaves</taxon>
        <taxon>Passeriformes</taxon>
        <taxon>Regulidae</taxon>
        <taxon>Regulus</taxon>
    </lineage>
</organism>
<sequence length="130" mass="13473">AAPAGAVAFGVKHTEGVSVDVLFRGRAEPEAVSGAGTRWPLDEGTVLRFSMSRASCEVNDNKVRSGIPGAEGGKPINQAGVFLTGVGISLDVDADRDGVVERNSPNKASWAWGPEGHGAILLVSCDKEFP</sequence>
<dbReference type="EMBL" id="VWZN01004945">
    <property type="protein sequence ID" value="NWR43632.1"/>
    <property type="molecule type" value="Genomic_DNA"/>
</dbReference>
<accession>A0A7K4X9K4</accession>
<dbReference type="Pfam" id="PF08526">
    <property type="entry name" value="PAD_N"/>
    <property type="match status" value="1"/>
</dbReference>
<proteinExistence type="predicted"/>
<dbReference type="OrthoDB" id="5102063at2759"/>